<dbReference type="EMBL" id="CP150484">
    <property type="protein sequence ID" value="WYW17488.1"/>
    <property type="molecule type" value="Genomic_DNA"/>
</dbReference>
<evidence type="ECO:0000313" key="2">
    <source>
        <dbReference type="Proteomes" id="UP001456344"/>
    </source>
</evidence>
<sequence>MSENKFGSVATMAESLRLDPEALEQVASRLKGAGERFAEAVTELSSELAGSDGCWGDDEIGKSFEKKYRDPAGQGQRSAGELEKVVADLPAVLRAVAQGLREVDQASASRLDHTLAEELRT</sequence>
<accession>A0ACD5BDL5</accession>
<evidence type="ECO:0000313" key="1">
    <source>
        <dbReference type="EMBL" id="WYW17488.1"/>
    </source>
</evidence>
<proteinExistence type="predicted"/>
<reference evidence="1" key="1">
    <citation type="submission" date="2023-10" db="EMBL/GenBank/DDBJ databases">
        <title>Whole genome sequencing of actinobacterial strain Amycolatopsis sp. (BCA-696) identifies the underlying plant growth-promoting genes.</title>
        <authorList>
            <person name="Gandham P."/>
            <person name="Vadla N."/>
            <person name="Saji A."/>
            <person name="Srinivas V."/>
            <person name="Ruperao P."/>
            <person name="Selvanayagam S."/>
            <person name="Saxena R.K."/>
            <person name="Rathore A."/>
            <person name="Gopalakrishnan S."/>
            <person name="Thakur V."/>
        </authorList>
    </citation>
    <scope>NUCLEOTIDE SEQUENCE</scope>
    <source>
        <strain evidence="1">BCA-696</strain>
    </source>
</reference>
<organism evidence="1 2">
    <name type="scientific">Amycolatopsis coloradensis</name>
    <dbReference type="NCBI Taxonomy" id="76021"/>
    <lineage>
        <taxon>Bacteria</taxon>
        <taxon>Bacillati</taxon>
        <taxon>Actinomycetota</taxon>
        <taxon>Actinomycetes</taxon>
        <taxon>Pseudonocardiales</taxon>
        <taxon>Pseudonocardiaceae</taxon>
        <taxon>Amycolatopsis</taxon>
    </lineage>
</organism>
<dbReference type="Proteomes" id="UP001456344">
    <property type="component" value="Chromosome"/>
</dbReference>
<gene>
    <name evidence="1" type="ORF">LCL61_18225</name>
</gene>
<name>A0ACD5BDL5_9PSEU</name>
<protein>
    <submittedName>
        <fullName evidence="1">Type VII secretion target</fullName>
    </submittedName>
</protein>
<keyword evidence="2" id="KW-1185">Reference proteome</keyword>